<dbReference type="AlphaFoldDB" id="A0A0C3C764"/>
<feature type="compositionally biased region" description="Polar residues" evidence="1">
    <location>
        <begin position="146"/>
        <end position="162"/>
    </location>
</feature>
<dbReference type="HOGENOM" id="CLU_049777_0_0_1"/>
<protein>
    <submittedName>
        <fullName evidence="2">Uncharacterized protein</fullName>
    </submittedName>
</protein>
<sequence>MSDLDEEDIAHAKGKERDEPIASSSSTHLDDMPYPPTTEDAEETRRVEENLRRWEIAERQRRKAARSSGSISSPPSLVSDVSRRASLLWSGRKSRHSSFGGLGNHSALRSQDTIDVLPLTQIDASPTPSPTRSDSGETVDPFANPPESQSPFADSHMANTQGPSSSFEPEAFESHNVPLARPPPPKPLNLPPPRTPPPIINTHSPTSPSTPKFGNQNTPKEDNVRWWHDWLCGCGEGPDRGGDFQAGRTNPFE</sequence>
<evidence type="ECO:0000313" key="2">
    <source>
        <dbReference type="EMBL" id="KIM40054.1"/>
    </source>
</evidence>
<keyword evidence="3" id="KW-1185">Reference proteome</keyword>
<feature type="compositionally biased region" description="Low complexity" evidence="1">
    <location>
        <begin position="66"/>
        <end position="80"/>
    </location>
</feature>
<feature type="compositionally biased region" description="Pro residues" evidence="1">
    <location>
        <begin position="180"/>
        <end position="199"/>
    </location>
</feature>
<dbReference type="EMBL" id="KN831783">
    <property type="protein sequence ID" value="KIM40054.1"/>
    <property type="molecule type" value="Genomic_DNA"/>
</dbReference>
<feature type="compositionally biased region" description="Basic and acidic residues" evidence="1">
    <location>
        <begin position="43"/>
        <end position="59"/>
    </location>
</feature>
<reference evidence="3" key="2">
    <citation type="submission" date="2015-01" db="EMBL/GenBank/DDBJ databases">
        <title>Evolutionary Origins and Diversification of the Mycorrhizal Mutualists.</title>
        <authorList>
            <consortium name="DOE Joint Genome Institute"/>
            <consortium name="Mycorrhizal Genomics Consortium"/>
            <person name="Kohler A."/>
            <person name="Kuo A."/>
            <person name="Nagy L.G."/>
            <person name="Floudas D."/>
            <person name="Copeland A."/>
            <person name="Barry K.W."/>
            <person name="Cichocki N."/>
            <person name="Veneault-Fourrey C."/>
            <person name="LaButti K."/>
            <person name="Lindquist E.A."/>
            <person name="Lipzen A."/>
            <person name="Lundell T."/>
            <person name="Morin E."/>
            <person name="Murat C."/>
            <person name="Riley R."/>
            <person name="Ohm R."/>
            <person name="Sun H."/>
            <person name="Tunlid A."/>
            <person name="Henrissat B."/>
            <person name="Grigoriev I.V."/>
            <person name="Hibbett D.S."/>
            <person name="Martin F."/>
        </authorList>
    </citation>
    <scope>NUCLEOTIDE SEQUENCE [LARGE SCALE GENOMIC DNA]</scope>
    <source>
        <strain evidence="3">h7</strain>
    </source>
</reference>
<name>A0A0C3C764_HEBCY</name>
<feature type="compositionally biased region" description="Polar residues" evidence="1">
    <location>
        <begin position="122"/>
        <end position="133"/>
    </location>
</feature>
<accession>A0A0C3C764</accession>
<feature type="region of interest" description="Disordered" evidence="1">
    <location>
        <begin position="1"/>
        <end position="221"/>
    </location>
</feature>
<feature type="compositionally biased region" description="Basic and acidic residues" evidence="1">
    <location>
        <begin position="9"/>
        <end position="20"/>
    </location>
</feature>
<organism evidence="2 3">
    <name type="scientific">Hebeloma cylindrosporum</name>
    <dbReference type="NCBI Taxonomy" id="76867"/>
    <lineage>
        <taxon>Eukaryota</taxon>
        <taxon>Fungi</taxon>
        <taxon>Dikarya</taxon>
        <taxon>Basidiomycota</taxon>
        <taxon>Agaricomycotina</taxon>
        <taxon>Agaricomycetes</taxon>
        <taxon>Agaricomycetidae</taxon>
        <taxon>Agaricales</taxon>
        <taxon>Agaricineae</taxon>
        <taxon>Hymenogastraceae</taxon>
        <taxon>Hebeloma</taxon>
    </lineage>
</organism>
<evidence type="ECO:0000256" key="1">
    <source>
        <dbReference type="SAM" id="MobiDB-lite"/>
    </source>
</evidence>
<dbReference type="Proteomes" id="UP000053424">
    <property type="component" value="Unassembled WGS sequence"/>
</dbReference>
<gene>
    <name evidence="2" type="ORF">M413DRAFT_446203</name>
</gene>
<feature type="compositionally biased region" description="Polar residues" evidence="1">
    <location>
        <begin position="203"/>
        <end position="218"/>
    </location>
</feature>
<proteinExistence type="predicted"/>
<reference evidence="2 3" key="1">
    <citation type="submission" date="2014-04" db="EMBL/GenBank/DDBJ databases">
        <authorList>
            <consortium name="DOE Joint Genome Institute"/>
            <person name="Kuo A."/>
            <person name="Gay G."/>
            <person name="Dore J."/>
            <person name="Kohler A."/>
            <person name="Nagy L.G."/>
            <person name="Floudas D."/>
            <person name="Copeland A."/>
            <person name="Barry K.W."/>
            <person name="Cichocki N."/>
            <person name="Veneault-Fourrey C."/>
            <person name="LaButti K."/>
            <person name="Lindquist E.A."/>
            <person name="Lipzen A."/>
            <person name="Lundell T."/>
            <person name="Morin E."/>
            <person name="Murat C."/>
            <person name="Sun H."/>
            <person name="Tunlid A."/>
            <person name="Henrissat B."/>
            <person name="Grigoriev I.V."/>
            <person name="Hibbett D.S."/>
            <person name="Martin F."/>
            <person name="Nordberg H.P."/>
            <person name="Cantor M.N."/>
            <person name="Hua S.X."/>
        </authorList>
    </citation>
    <scope>NUCLEOTIDE SEQUENCE [LARGE SCALE GENOMIC DNA]</scope>
    <source>
        <strain evidence="3">h7</strain>
    </source>
</reference>
<dbReference type="OrthoDB" id="3358973at2759"/>
<evidence type="ECO:0000313" key="3">
    <source>
        <dbReference type="Proteomes" id="UP000053424"/>
    </source>
</evidence>